<accession>A0AAV2T4B7</accession>
<comment type="caution">
    <text evidence="11">The sequence shown here is derived from an EMBL/GenBank/DDBJ whole genome shotgun (WGS) entry which is preliminary data.</text>
</comment>
<comment type="catalytic activity">
    <reaction evidence="7">
        <text>L-threonyl-[protein] + ATP = O-phospho-L-threonyl-[protein] + ADP + H(+)</text>
        <dbReference type="Rhea" id="RHEA:46608"/>
        <dbReference type="Rhea" id="RHEA-COMP:11060"/>
        <dbReference type="Rhea" id="RHEA-COMP:11605"/>
        <dbReference type="ChEBI" id="CHEBI:15378"/>
        <dbReference type="ChEBI" id="CHEBI:30013"/>
        <dbReference type="ChEBI" id="CHEBI:30616"/>
        <dbReference type="ChEBI" id="CHEBI:61977"/>
        <dbReference type="ChEBI" id="CHEBI:456216"/>
        <dbReference type="EC" id="2.7.11.1"/>
    </reaction>
</comment>
<keyword evidence="5" id="KW-0418">Kinase</keyword>
<evidence type="ECO:0000256" key="9">
    <source>
        <dbReference type="SAM" id="MobiDB-lite"/>
    </source>
</evidence>
<evidence type="ECO:0000259" key="10">
    <source>
        <dbReference type="PROSITE" id="PS50011"/>
    </source>
</evidence>
<evidence type="ECO:0000256" key="8">
    <source>
        <dbReference type="ARBA" id="ARBA00048679"/>
    </source>
</evidence>
<dbReference type="CDD" id="cd14002">
    <property type="entry name" value="STKc_STK36"/>
    <property type="match status" value="1"/>
</dbReference>
<evidence type="ECO:0000256" key="6">
    <source>
        <dbReference type="ARBA" id="ARBA00022840"/>
    </source>
</evidence>
<feature type="compositionally biased region" description="Basic and acidic residues" evidence="9">
    <location>
        <begin position="271"/>
        <end position="289"/>
    </location>
</feature>
<dbReference type="SUPFAM" id="SSF48371">
    <property type="entry name" value="ARM repeat"/>
    <property type="match status" value="2"/>
</dbReference>
<evidence type="ECO:0000313" key="12">
    <source>
        <dbReference type="Proteomes" id="UP001497525"/>
    </source>
</evidence>
<feature type="compositionally biased region" description="Polar residues" evidence="9">
    <location>
        <begin position="348"/>
        <end position="361"/>
    </location>
</feature>
<keyword evidence="3" id="KW-0808">Transferase</keyword>
<sequence length="1721" mass="192751">MKFIPKVGKSEKSLRNLKREIEIMQSMHHKNIIEMIDTFETEREVVAITDYAEGDLFQIIEDDGKLPEGIVQSVACQLVSALYYLHAHRILHRDMKPQNILLGQEGVVKLCDFGFARIMSLNAMVLTSIKGTPLYMAPELVEEKPYDHTADLWALGCILYELFVGTPPFYTNSIFELVRMITRKSIHWPPDMSPEFKDFLTRLLQKDTRKRLQWPGLLEHPFVVKGVQISPGTRLLSSPFTQPLTPSQLAEKERQTRQMLRPNGSRMLRRIGGERIHSLKQVKEEERTMESSIHSQSGRVQNSGHLSSVQSKDLSRGLDRVRSMITQGDSSNPNDLRTPKLGRNTLQSLLKPESFSQSRADNTVDGRRPQSCDTSKALDTTSIGMPRRPMSEEHRLNGCNERAKATFVGSKEPQLEPPTPRSNRISTDYDREKDVYERFMRAVEHDRANSGRGKRATCYTDRLDQVSDLKADSNQTIGLDKNAYKRQKPSSARGAYLDGNKSPEDLQLSEERRSKSFKGWWLRSSADAWERLVEATDVDFAQQASTDLESSRHSSEHNRLPQRRTALSLLNDVDFARRVALRLASASVMEDKADWRSMQPWTVALTERRSLTSRSRQRPVSAETHSGKELVTESFPGLEAAAYLRNLLRLLTNLITVKCDVAVIARFCAITEMPSQLLKLMRSMLACEKLKQKPWYEQILLDLVIALNGYFVSEIGHRQNAPESAILGYTEHALCFMELVPELLSQPCDQEFHLRDQTLLCLRYMMERMVDRESSIVHKFYADLIKFHLPTIRNLIHMPSLSRHVTGETEAQRLDDVREHALAALTAFTYPLSTTFTLNEPSRRPSAVQENRAANGIMDPPDISIRTHEIAAYIAKQLCMPDMETHMRLYISYLWMPRLSIHTAKLIYDCIQADPGFARYCTSKFPVYLDALFELLQKKVSVSETDQFTLTEIVTHSMTALVIQLGSVPNVISQNTTRFCKMFVDSHVPSHAAAFALLLSRLDRTALDQLVKKTRDLVQAIAMILVSPLAQSSTARSRLLSAMSETVSAESARSTGTSSDQTIDFEIPMSLGLPQLNWPANHGWLDGVFDLALSLCTQDGSTFVKLATESHVLDRIWQCLEQVFDLSGKGGPTQTPIAPDWTMLSPRGVCVALQLTNIIYTKENKLCVEALGAHKSQMLSCLTYLFTDTFIRSVFDSPWSRLSSDSLMANILTLASHLLQIPLYEGASETGSFVPSYYLDNNLLVHLIQAVSATELSTTYEASGFDQTHNSINVSETVMGSKQSNDPVYLARLQSILRLAFRICHGPFCNNHSASGSTPDLAGLENEKEFENKCTDMLRSQLCALLVGNETSESKTHVKQVHRLIRRCISCPAPELRAGACVLLNQAIVCGIIEHPSSFSLVKSEDELGCTLTNADNKSLTTFPSTSALVLTILGNALNDSFHGLPEGRDTALTKLLSDSETIVVTQALNLVANLVLTTHTDRDSTRTVPIPPLKRSDSINCNVGQFYNQQVCRPILTAGHQLHLPQNDPSLRKLWDELFEYTVGLVIPHLESEDKVIRQSVLLVLGNAAYRFPEASVTISHHLGRIVSLLTDDASARVRANAASTLCNLSLHSKDVVEMLLEKNVSKSLLETSCYDGDRRVQESALATLRVYCEVDGRFRKVLSHLGASSKLLELLALIKRDGASRSGRKVSARSRTSSKTSAVDSTIITEHVCAVVNCL</sequence>
<feature type="region of interest" description="Disordered" evidence="9">
    <location>
        <begin position="480"/>
        <end position="510"/>
    </location>
</feature>
<evidence type="ECO:0000256" key="3">
    <source>
        <dbReference type="ARBA" id="ARBA00022679"/>
    </source>
</evidence>
<evidence type="ECO:0000313" key="11">
    <source>
        <dbReference type="EMBL" id="CAL5130138.1"/>
    </source>
</evidence>
<dbReference type="EC" id="2.7.11.1" evidence="1"/>
<reference evidence="11" key="1">
    <citation type="submission" date="2024-06" db="EMBL/GenBank/DDBJ databases">
        <authorList>
            <person name="Liu X."/>
            <person name="Lenzi L."/>
            <person name="Haldenby T S."/>
            <person name="Uol C."/>
        </authorList>
    </citation>
    <scope>NUCLEOTIDE SEQUENCE</scope>
</reference>
<dbReference type="InterPro" id="IPR016024">
    <property type="entry name" value="ARM-type_fold"/>
</dbReference>
<dbReference type="Gene3D" id="1.25.10.10">
    <property type="entry name" value="Leucine-rich Repeat Variant"/>
    <property type="match status" value="1"/>
</dbReference>
<dbReference type="GO" id="GO:0007224">
    <property type="term" value="P:smoothened signaling pathway"/>
    <property type="evidence" value="ECO:0007669"/>
    <property type="project" value="TreeGrafter"/>
</dbReference>
<feature type="region of interest" description="Disordered" evidence="9">
    <location>
        <begin position="348"/>
        <end position="395"/>
    </location>
</feature>
<name>A0AAV2T4B7_CALDB</name>
<dbReference type="FunFam" id="1.10.510.10:FF:000571">
    <property type="entry name" value="Maternal embryonic leucine zipper kinase"/>
    <property type="match status" value="1"/>
</dbReference>
<dbReference type="InterPro" id="IPR011989">
    <property type="entry name" value="ARM-like"/>
</dbReference>
<dbReference type="Gene3D" id="1.10.510.10">
    <property type="entry name" value="Transferase(Phosphotransferase) domain 1"/>
    <property type="match status" value="1"/>
</dbReference>
<dbReference type="GO" id="GO:0005737">
    <property type="term" value="C:cytoplasm"/>
    <property type="evidence" value="ECO:0007669"/>
    <property type="project" value="UniProtKB-ARBA"/>
</dbReference>
<dbReference type="SUPFAM" id="SSF56112">
    <property type="entry name" value="Protein kinase-like (PK-like)"/>
    <property type="match status" value="1"/>
</dbReference>
<feature type="region of interest" description="Disordered" evidence="9">
    <location>
        <begin position="235"/>
        <end position="316"/>
    </location>
</feature>
<dbReference type="InterPro" id="IPR011009">
    <property type="entry name" value="Kinase-like_dom_sf"/>
</dbReference>
<evidence type="ECO:0000256" key="7">
    <source>
        <dbReference type="ARBA" id="ARBA00047899"/>
    </source>
</evidence>
<feature type="compositionally biased region" description="Polar residues" evidence="9">
    <location>
        <begin position="290"/>
        <end position="312"/>
    </location>
</feature>
<evidence type="ECO:0000256" key="4">
    <source>
        <dbReference type="ARBA" id="ARBA00022741"/>
    </source>
</evidence>
<dbReference type="Proteomes" id="UP001497525">
    <property type="component" value="Unassembled WGS sequence"/>
</dbReference>
<keyword evidence="4" id="KW-0547">Nucleotide-binding</keyword>
<evidence type="ECO:0000256" key="2">
    <source>
        <dbReference type="ARBA" id="ARBA00022527"/>
    </source>
</evidence>
<keyword evidence="6" id="KW-0067">ATP-binding</keyword>
<feature type="compositionally biased region" description="Basic and acidic residues" evidence="9">
    <location>
        <begin position="501"/>
        <end position="510"/>
    </location>
</feature>
<feature type="domain" description="Protein kinase" evidence="10">
    <location>
        <begin position="1"/>
        <end position="223"/>
    </location>
</feature>
<comment type="catalytic activity">
    <reaction evidence="8">
        <text>L-seryl-[protein] + ATP = O-phospho-L-seryl-[protein] + ADP + H(+)</text>
        <dbReference type="Rhea" id="RHEA:17989"/>
        <dbReference type="Rhea" id="RHEA-COMP:9863"/>
        <dbReference type="Rhea" id="RHEA-COMP:11604"/>
        <dbReference type="ChEBI" id="CHEBI:15378"/>
        <dbReference type="ChEBI" id="CHEBI:29999"/>
        <dbReference type="ChEBI" id="CHEBI:30616"/>
        <dbReference type="ChEBI" id="CHEBI:83421"/>
        <dbReference type="ChEBI" id="CHEBI:456216"/>
        <dbReference type="EC" id="2.7.11.1"/>
    </reaction>
</comment>
<proteinExistence type="predicted"/>
<keyword evidence="2" id="KW-0723">Serine/threonine-protein kinase</keyword>
<feature type="compositionally biased region" description="Polar residues" evidence="9">
    <location>
        <begin position="235"/>
        <end position="248"/>
    </location>
</feature>
<feature type="compositionally biased region" description="Polar residues" evidence="9">
    <location>
        <begin position="371"/>
        <end position="383"/>
    </location>
</feature>
<dbReference type="EMBL" id="CAXLJL010000057">
    <property type="protein sequence ID" value="CAL5130138.1"/>
    <property type="molecule type" value="Genomic_DNA"/>
</dbReference>
<dbReference type="InterPro" id="IPR000719">
    <property type="entry name" value="Prot_kinase_dom"/>
</dbReference>
<protein>
    <recommendedName>
        <fullName evidence="1">non-specific serine/threonine protein kinase</fullName>
        <ecNumber evidence="1">2.7.11.1</ecNumber>
    </recommendedName>
</protein>
<dbReference type="PROSITE" id="PS00108">
    <property type="entry name" value="PROTEIN_KINASE_ST"/>
    <property type="match status" value="1"/>
</dbReference>
<dbReference type="PROSITE" id="PS50011">
    <property type="entry name" value="PROTEIN_KINASE_DOM"/>
    <property type="match status" value="1"/>
</dbReference>
<dbReference type="InterPro" id="IPR008271">
    <property type="entry name" value="Ser/Thr_kinase_AS"/>
</dbReference>
<evidence type="ECO:0000256" key="1">
    <source>
        <dbReference type="ARBA" id="ARBA00012513"/>
    </source>
</evidence>
<dbReference type="PANTHER" id="PTHR22983:SF6">
    <property type="entry name" value="SERINE_THREONINE-PROTEIN KINASE 36"/>
    <property type="match status" value="1"/>
</dbReference>
<dbReference type="SMART" id="SM00220">
    <property type="entry name" value="S_TKc"/>
    <property type="match status" value="1"/>
</dbReference>
<dbReference type="GO" id="GO:0004674">
    <property type="term" value="F:protein serine/threonine kinase activity"/>
    <property type="evidence" value="ECO:0007669"/>
    <property type="project" value="UniProtKB-KW"/>
</dbReference>
<organism evidence="11 12">
    <name type="scientific">Calicophoron daubneyi</name>
    <name type="common">Rumen fluke</name>
    <name type="synonym">Paramphistomum daubneyi</name>
    <dbReference type="NCBI Taxonomy" id="300641"/>
    <lineage>
        <taxon>Eukaryota</taxon>
        <taxon>Metazoa</taxon>
        <taxon>Spiralia</taxon>
        <taxon>Lophotrochozoa</taxon>
        <taxon>Platyhelminthes</taxon>
        <taxon>Trematoda</taxon>
        <taxon>Digenea</taxon>
        <taxon>Plagiorchiida</taxon>
        <taxon>Pronocephalata</taxon>
        <taxon>Paramphistomoidea</taxon>
        <taxon>Paramphistomidae</taxon>
        <taxon>Calicophoron</taxon>
    </lineage>
</organism>
<evidence type="ECO:0000256" key="5">
    <source>
        <dbReference type="ARBA" id="ARBA00022777"/>
    </source>
</evidence>
<dbReference type="PANTHER" id="PTHR22983">
    <property type="entry name" value="PROTEIN KINASE RELATED"/>
    <property type="match status" value="1"/>
</dbReference>
<dbReference type="Pfam" id="PF00069">
    <property type="entry name" value="Pkinase"/>
    <property type="match status" value="1"/>
</dbReference>
<gene>
    <name evidence="11" type="ORF">CDAUBV1_LOCUS1570</name>
</gene>
<dbReference type="GO" id="GO:0005524">
    <property type="term" value="F:ATP binding"/>
    <property type="evidence" value="ECO:0007669"/>
    <property type="project" value="UniProtKB-KW"/>
</dbReference>